<keyword evidence="1" id="KW-0472">Membrane</keyword>
<evidence type="ECO:0000313" key="3">
    <source>
        <dbReference type="Proteomes" id="UP000594263"/>
    </source>
</evidence>
<organism evidence="2 3">
    <name type="scientific">Kalanchoe fedtschenkoi</name>
    <name type="common">Lavender scallops</name>
    <name type="synonym">South American air plant</name>
    <dbReference type="NCBI Taxonomy" id="63787"/>
    <lineage>
        <taxon>Eukaryota</taxon>
        <taxon>Viridiplantae</taxon>
        <taxon>Streptophyta</taxon>
        <taxon>Embryophyta</taxon>
        <taxon>Tracheophyta</taxon>
        <taxon>Spermatophyta</taxon>
        <taxon>Magnoliopsida</taxon>
        <taxon>eudicotyledons</taxon>
        <taxon>Gunneridae</taxon>
        <taxon>Pentapetalae</taxon>
        <taxon>Saxifragales</taxon>
        <taxon>Crassulaceae</taxon>
        <taxon>Kalanchoe</taxon>
    </lineage>
</organism>
<keyword evidence="1" id="KW-0812">Transmembrane</keyword>
<proteinExistence type="predicted"/>
<accession>A0A7N1A1F6</accession>
<feature type="transmembrane region" description="Helical" evidence="1">
    <location>
        <begin position="187"/>
        <end position="209"/>
    </location>
</feature>
<dbReference type="AlphaFoldDB" id="A0A7N1A1F6"/>
<sequence length="210" mass="24565">MKRRRFVFNLDQVTCSLFLFLPSSPTTLFAANFCFCPPVKLSIELLKYLLHGTKMGMIPKLGMDFDSVEDAWVFLTEYGATTGFTPRRFYSHTSRKDGLPSNAVFIRSRAHYFFSCCLLPRPSSRPISASVRLSSCRLNFRNICFMGNCHIYIDLIERKMAPISTYSQIFPSLFIRLRNWDILFECYFWWSLLFYLKSINYVSLSAFLFD</sequence>
<dbReference type="Gramene" id="Kaladp0060s0329.1.v1.1">
    <property type="protein sequence ID" value="Kaladp0060s0329.1.v1.1"/>
    <property type="gene ID" value="Kaladp0060s0329.v1.1"/>
</dbReference>
<evidence type="ECO:0000256" key="1">
    <source>
        <dbReference type="SAM" id="Phobius"/>
    </source>
</evidence>
<dbReference type="EnsemblPlants" id="Kaladp0060s0329.1.v1.1">
    <property type="protein sequence ID" value="Kaladp0060s0329.1.v1.1"/>
    <property type="gene ID" value="Kaladp0060s0329.v1.1"/>
</dbReference>
<evidence type="ECO:0000313" key="2">
    <source>
        <dbReference type="EnsemblPlants" id="Kaladp0060s0329.1.v1.1"/>
    </source>
</evidence>
<protein>
    <submittedName>
        <fullName evidence="2">Uncharacterized protein</fullName>
    </submittedName>
</protein>
<keyword evidence="3" id="KW-1185">Reference proteome</keyword>
<dbReference type="Proteomes" id="UP000594263">
    <property type="component" value="Unplaced"/>
</dbReference>
<keyword evidence="1" id="KW-1133">Transmembrane helix</keyword>
<name>A0A7N1A1F6_KALFE</name>
<reference evidence="2" key="1">
    <citation type="submission" date="2021-01" db="UniProtKB">
        <authorList>
            <consortium name="EnsemblPlants"/>
        </authorList>
    </citation>
    <scope>IDENTIFICATION</scope>
</reference>